<evidence type="ECO:0000313" key="2">
    <source>
        <dbReference type="EMBL" id="MDN4613518.1"/>
    </source>
</evidence>
<evidence type="ECO:0000313" key="3">
    <source>
        <dbReference type="Proteomes" id="UP001174208"/>
    </source>
</evidence>
<evidence type="ECO:0000256" key="1">
    <source>
        <dbReference type="SAM" id="Phobius"/>
    </source>
</evidence>
<dbReference type="EMBL" id="JAROCF010000001">
    <property type="protein sequence ID" value="MDN4613518.1"/>
    <property type="molecule type" value="Genomic_DNA"/>
</dbReference>
<proteinExistence type="predicted"/>
<keyword evidence="1" id="KW-1133">Transmembrane helix</keyword>
<organism evidence="2 3">
    <name type="scientific">Leifsonia williamsii</name>
    <dbReference type="NCBI Taxonomy" id="3035919"/>
    <lineage>
        <taxon>Bacteria</taxon>
        <taxon>Bacillati</taxon>
        <taxon>Actinomycetota</taxon>
        <taxon>Actinomycetes</taxon>
        <taxon>Micrococcales</taxon>
        <taxon>Microbacteriaceae</taxon>
        <taxon>Leifsonia</taxon>
    </lineage>
</organism>
<protein>
    <submittedName>
        <fullName evidence="2">Uncharacterized protein</fullName>
    </submittedName>
</protein>
<name>A0ABT8K7U1_9MICO</name>
<keyword evidence="1" id="KW-0472">Membrane</keyword>
<sequence>MSIERRDLLPGPSATQWSGIALWGGGAWIVGTIGGAICAATIVRQSGNIDPVTFAFMLLFAGGLAVLTFGVWMMNRKAKREVDAGYTTMAQGYYNVERRHSPTGVIMRAAGEPALTREQWERAMQSVRAYKESQKH</sequence>
<feature type="transmembrane region" description="Helical" evidence="1">
    <location>
        <begin position="20"/>
        <end position="42"/>
    </location>
</feature>
<reference evidence="2" key="1">
    <citation type="submission" date="2023-06" db="EMBL/GenBank/DDBJ databases">
        <title>MT1 and MT2 Draft Genomes of Novel Species.</title>
        <authorList>
            <person name="Venkateswaran K."/>
        </authorList>
    </citation>
    <scope>NUCLEOTIDE SEQUENCE</scope>
    <source>
        <strain evidence="2">F6_8S_P_1B</strain>
    </source>
</reference>
<keyword evidence="1" id="KW-0812">Transmembrane</keyword>
<accession>A0ABT8K7U1</accession>
<feature type="transmembrane region" description="Helical" evidence="1">
    <location>
        <begin position="54"/>
        <end position="74"/>
    </location>
</feature>
<comment type="caution">
    <text evidence="2">The sequence shown here is derived from an EMBL/GenBank/DDBJ whole genome shotgun (WGS) entry which is preliminary data.</text>
</comment>
<dbReference type="Proteomes" id="UP001174208">
    <property type="component" value="Unassembled WGS sequence"/>
</dbReference>
<dbReference type="RefSeq" id="WP_301211737.1">
    <property type="nucleotide sequence ID" value="NZ_JAROCF010000001.1"/>
</dbReference>
<gene>
    <name evidence="2" type="ORF">P5G50_03545</name>
</gene>
<keyword evidence="3" id="KW-1185">Reference proteome</keyword>